<protein>
    <submittedName>
        <fullName evidence="3">Alpha glucosidase II</fullName>
    </submittedName>
</protein>
<keyword evidence="2" id="KW-0472">Membrane</keyword>
<reference evidence="3" key="1">
    <citation type="submission" date="2023-01" db="EMBL/GenBank/DDBJ databases">
        <title>The growth and conidiation of Purpureocillium lavendulum are regulated by nitrogen source and histone H3K14 acetylation.</title>
        <authorList>
            <person name="Tang P."/>
            <person name="Han J."/>
            <person name="Zhang C."/>
            <person name="Tang P."/>
            <person name="Qi F."/>
            <person name="Zhang K."/>
            <person name="Liang L."/>
        </authorList>
    </citation>
    <scope>NUCLEOTIDE SEQUENCE</scope>
    <source>
        <strain evidence="3">YMF1.00683</strain>
    </source>
</reference>
<gene>
    <name evidence="3" type="ORF">O9K51_08957</name>
</gene>
<evidence type="ECO:0000313" key="4">
    <source>
        <dbReference type="Proteomes" id="UP001163105"/>
    </source>
</evidence>
<organism evidence="3 4">
    <name type="scientific">Purpureocillium lavendulum</name>
    <dbReference type="NCBI Taxonomy" id="1247861"/>
    <lineage>
        <taxon>Eukaryota</taxon>
        <taxon>Fungi</taxon>
        <taxon>Dikarya</taxon>
        <taxon>Ascomycota</taxon>
        <taxon>Pezizomycotina</taxon>
        <taxon>Sordariomycetes</taxon>
        <taxon>Hypocreomycetidae</taxon>
        <taxon>Hypocreales</taxon>
        <taxon>Ophiocordycipitaceae</taxon>
        <taxon>Purpureocillium</taxon>
    </lineage>
</organism>
<feature type="compositionally biased region" description="Basic and acidic residues" evidence="1">
    <location>
        <begin position="139"/>
        <end position="156"/>
    </location>
</feature>
<feature type="transmembrane region" description="Helical" evidence="2">
    <location>
        <begin position="93"/>
        <end position="114"/>
    </location>
</feature>
<dbReference type="AlphaFoldDB" id="A0AB34FHG2"/>
<keyword evidence="4" id="KW-1185">Reference proteome</keyword>
<feature type="transmembrane region" description="Helical" evidence="2">
    <location>
        <begin position="61"/>
        <end position="81"/>
    </location>
</feature>
<name>A0AB34FHG2_9HYPO</name>
<dbReference type="Proteomes" id="UP001163105">
    <property type="component" value="Unassembled WGS sequence"/>
</dbReference>
<evidence type="ECO:0000256" key="2">
    <source>
        <dbReference type="SAM" id="Phobius"/>
    </source>
</evidence>
<dbReference type="EMBL" id="JAQHRD010000008">
    <property type="protein sequence ID" value="KAJ6438365.1"/>
    <property type="molecule type" value="Genomic_DNA"/>
</dbReference>
<feature type="region of interest" description="Disordered" evidence="1">
    <location>
        <begin position="133"/>
        <end position="156"/>
    </location>
</feature>
<evidence type="ECO:0000313" key="3">
    <source>
        <dbReference type="EMBL" id="KAJ6438365.1"/>
    </source>
</evidence>
<proteinExistence type="predicted"/>
<keyword evidence="2" id="KW-0812">Transmembrane</keyword>
<sequence length="194" mass="20220">MASGAFSGIDGKTALLLAPLATSTASLVFGWDQHLFLSLLAASPQGEAALPGYWRALFPRGVTQVFALLGATAGASAGAAWAHGALLRRRGALGWYAAAGLLALGHLAFVPAVAGRIKDMTEADTDAAADVNVGAEGTTTEKAEAETEAQDNKRGRPDVVRLQREWLRVNLVRTLTTDLGAWVCAFVAAIKTFS</sequence>
<accession>A0AB34FHG2</accession>
<evidence type="ECO:0000256" key="1">
    <source>
        <dbReference type="SAM" id="MobiDB-lite"/>
    </source>
</evidence>
<keyword evidence="2" id="KW-1133">Transmembrane helix</keyword>
<comment type="caution">
    <text evidence="3">The sequence shown here is derived from an EMBL/GenBank/DDBJ whole genome shotgun (WGS) entry which is preliminary data.</text>
</comment>